<feature type="domain" description="HECT" evidence="8">
    <location>
        <begin position="759"/>
        <end position="1128"/>
    </location>
</feature>
<dbReference type="EC" id="2.3.2.26" evidence="2"/>
<keyword evidence="7" id="KW-0472">Membrane</keyword>
<accession>A0ABR1YN94</accession>
<dbReference type="InterPro" id="IPR032353">
    <property type="entry name" value="AZUL"/>
</dbReference>
<name>A0ABR1YN94_9PEZI</name>
<dbReference type="Gene3D" id="6.10.130.10">
    <property type="entry name" value="Ubiquitin-protein ligase E3A, N-terminal zinc-binding domain (AZUL)"/>
    <property type="match status" value="1"/>
</dbReference>
<evidence type="ECO:0000256" key="5">
    <source>
        <dbReference type="PROSITE-ProRule" id="PRU00104"/>
    </source>
</evidence>
<dbReference type="Pfam" id="PF00632">
    <property type="entry name" value="HECT"/>
    <property type="match status" value="1"/>
</dbReference>
<dbReference type="Pfam" id="PF16558">
    <property type="entry name" value="AZUL"/>
    <property type="match status" value="1"/>
</dbReference>
<organism evidence="9 10">
    <name type="scientific">Phyllosticta capitalensis</name>
    <dbReference type="NCBI Taxonomy" id="121624"/>
    <lineage>
        <taxon>Eukaryota</taxon>
        <taxon>Fungi</taxon>
        <taxon>Dikarya</taxon>
        <taxon>Ascomycota</taxon>
        <taxon>Pezizomycotina</taxon>
        <taxon>Dothideomycetes</taxon>
        <taxon>Dothideomycetes incertae sedis</taxon>
        <taxon>Botryosphaeriales</taxon>
        <taxon>Phyllostictaceae</taxon>
        <taxon>Phyllosticta</taxon>
    </lineage>
</organism>
<keyword evidence="7" id="KW-1133">Transmembrane helix</keyword>
<dbReference type="InterPro" id="IPR044611">
    <property type="entry name" value="E3A/B/C-like"/>
</dbReference>
<dbReference type="PANTHER" id="PTHR45700">
    <property type="entry name" value="UBIQUITIN-PROTEIN LIGASE E3C"/>
    <property type="match status" value="1"/>
</dbReference>
<dbReference type="InterPro" id="IPR042556">
    <property type="entry name" value="AZUL_sf"/>
</dbReference>
<evidence type="ECO:0000313" key="10">
    <source>
        <dbReference type="Proteomes" id="UP001492380"/>
    </source>
</evidence>
<dbReference type="SUPFAM" id="SSF56204">
    <property type="entry name" value="Hect, E3 ligase catalytic domain"/>
    <property type="match status" value="1"/>
</dbReference>
<evidence type="ECO:0000256" key="4">
    <source>
        <dbReference type="ARBA" id="ARBA00022786"/>
    </source>
</evidence>
<evidence type="ECO:0000256" key="7">
    <source>
        <dbReference type="SAM" id="Phobius"/>
    </source>
</evidence>
<dbReference type="PROSITE" id="PS50237">
    <property type="entry name" value="HECT"/>
    <property type="match status" value="1"/>
</dbReference>
<reference evidence="9 10" key="1">
    <citation type="submission" date="2024-04" db="EMBL/GenBank/DDBJ databases">
        <title>Phyllosticta paracitricarpa is synonymous to the EU quarantine fungus P. citricarpa based on phylogenomic analyses.</title>
        <authorList>
            <consortium name="Lawrence Berkeley National Laboratory"/>
            <person name="Van Ingen-Buijs V.A."/>
            <person name="Van Westerhoven A.C."/>
            <person name="Haridas S."/>
            <person name="Skiadas P."/>
            <person name="Martin F."/>
            <person name="Groenewald J.Z."/>
            <person name="Crous P.W."/>
            <person name="Seidl M.F."/>
        </authorList>
    </citation>
    <scope>NUCLEOTIDE SEQUENCE [LARGE SCALE GENOMIC DNA]</scope>
    <source>
        <strain evidence="9 10">CBS 123374</strain>
    </source>
</reference>
<keyword evidence="7" id="KW-0812">Transmembrane</keyword>
<feature type="active site" description="Glycyl thioester intermediate" evidence="5">
    <location>
        <position position="1096"/>
    </location>
</feature>
<evidence type="ECO:0000256" key="3">
    <source>
        <dbReference type="ARBA" id="ARBA00022679"/>
    </source>
</evidence>
<feature type="transmembrane region" description="Helical" evidence="7">
    <location>
        <begin position="830"/>
        <end position="855"/>
    </location>
</feature>
<evidence type="ECO:0000259" key="8">
    <source>
        <dbReference type="PROSITE" id="PS50237"/>
    </source>
</evidence>
<dbReference type="Gene3D" id="3.90.1750.10">
    <property type="entry name" value="Hect, E3 ligase catalytic domains"/>
    <property type="match status" value="1"/>
</dbReference>
<keyword evidence="10" id="KW-1185">Reference proteome</keyword>
<dbReference type="EMBL" id="JBBWRZ010000006">
    <property type="protein sequence ID" value="KAK8233915.1"/>
    <property type="molecule type" value="Genomic_DNA"/>
</dbReference>
<dbReference type="Gene3D" id="3.30.2410.10">
    <property type="entry name" value="Hect, E3 ligase catalytic domain"/>
    <property type="match status" value="1"/>
</dbReference>
<sequence length="1128" mass="127965">MTTDARGSPPQLLGGTQQLADIIAKDPWRRLLASSRMLDSRELSFRDLGATRLASFQSLVRRYTLQIRYGCDNPNCTKPTCFSCVKRDTSKPLRRPTPIAARALAYHLASQDDPESGLCDIIDAPSQWIRPVELRDGRSNRIDHRSFLQNLYSTKVARTLNQFGRNGLASPESTAAGDNAPKIEAGFEYLTESGRETTIQSPPETGNAPSRPSTSQNTQIEVTLPSRSSKSSLVNGHPARKTAVLATRTPKSWEDPMPKKSLEDPNTALPTPNGSASPEERPPNGEWSQKLDIQISKKTPKQTHPRPSTRSGEKPGSSKDSRGDSWLYDRTKFTTTHLSYAIMEDLKRIALAERDSELQIHLPDSMPRYGSCKKRWSFVDECLHQCLSNPKTLIASFRNEMDTRLSLLPHIHPAKMNRAFQGWQEINGALVFDSLWQSLECLFVAPPELKIRKGAKGKDAKTLRLSQHNNASKATHHVSDEDAVHIIMICIHALTALIFRDGDDWRTFLFRNLLANKQTLPDQFQYEPALRLATRLVRAVSARQCFFEMHQNTIPSSTLKSPYSLIFMHITQCRTVFVLGKRGWDGVLMFSWRRWLEELCLKTWRGEHEVKRWDAFGSAAECLFCMSEIRPENFMYNGDSLLAITSLFRPKIDAVEIIASYSDRRDDPNMRHILQYPFFFSNDTLLTYFRALNFSNMSKHFTTAGNNFHIQERFKRHFLNHTWQRYLEEHYSVASSRYLTLDVRRSHVLEDTLNQLWGLEKRQLMLPLKVRMGKDEGEQGVDQGGVAQEFFRVALAEAFNPDNGMFTVDPQTHMAWFRPMSPEPLARFELIGLLFSIAICNGITLPVSFPIALYCRLTMRDRTTQFIADGWPEINQSLKFILNCKEEVGDILGRDYVFSIDAGGLLLNINMAATGPDYKLAPLSQILTYVEDVDPSALTSRNPTINWPPTDPDAPLVTNANRAAFVDDYKEWLTYRSIAPQLKAFTRGFDACLPPSHLALFYTRPSLLRDIVQGHLFVDTPALERVTRYDGGYSASHAVIRAFWAVVHAWDQDRKRKLLEFVTASDRVPVAGIGSLMFWIQRNGSDGEQLPTSSTCFGRLLLPQYETKEKLERKLIVALDNARGFGAA</sequence>
<feature type="compositionally biased region" description="Polar residues" evidence="6">
    <location>
        <begin position="196"/>
        <end position="234"/>
    </location>
</feature>
<feature type="compositionally biased region" description="Basic and acidic residues" evidence="6">
    <location>
        <begin position="311"/>
        <end position="325"/>
    </location>
</feature>
<keyword evidence="4 5" id="KW-0833">Ubl conjugation pathway</keyword>
<comment type="caution">
    <text evidence="9">The sequence shown here is derived from an EMBL/GenBank/DDBJ whole genome shotgun (WGS) entry which is preliminary data.</text>
</comment>
<protein>
    <recommendedName>
        <fullName evidence="2">HECT-type E3 ubiquitin transferase</fullName>
        <ecNumber evidence="2">2.3.2.26</ecNumber>
    </recommendedName>
</protein>
<feature type="compositionally biased region" description="Basic and acidic residues" evidence="6">
    <location>
        <begin position="251"/>
        <end position="263"/>
    </location>
</feature>
<dbReference type="Gene3D" id="3.30.2160.10">
    <property type="entry name" value="Hect, E3 ligase catalytic domain"/>
    <property type="match status" value="1"/>
</dbReference>
<proteinExistence type="predicted"/>
<gene>
    <name evidence="9" type="ORF">HDK90DRAFT_284084</name>
</gene>
<evidence type="ECO:0000256" key="2">
    <source>
        <dbReference type="ARBA" id="ARBA00012485"/>
    </source>
</evidence>
<evidence type="ECO:0000313" key="9">
    <source>
        <dbReference type="EMBL" id="KAK8233915.1"/>
    </source>
</evidence>
<dbReference type="Proteomes" id="UP001492380">
    <property type="component" value="Unassembled WGS sequence"/>
</dbReference>
<dbReference type="InterPro" id="IPR035983">
    <property type="entry name" value="Hect_E3_ubiquitin_ligase"/>
</dbReference>
<comment type="catalytic activity">
    <reaction evidence="1">
        <text>S-ubiquitinyl-[E2 ubiquitin-conjugating enzyme]-L-cysteine + [acceptor protein]-L-lysine = [E2 ubiquitin-conjugating enzyme]-L-cysteine + N(6)-ubiquitinyl-[acceptor protein]-L-lysine.</text>
        <dbReference type="EC" id="2.3.2.26"/>
    </reaction>
</comment>
<dbReference type="InterPro" id="IPR000569">
    <property type="entry name" value="HECT_dom"/>
</dbReference>
<evidence type="ECO:0000256" key="1">
    <source>
        <dbReference type="ARBA" id="ARBA00000885"/>
    </source>
</evidence>
<feature type="region of interest" description="Disordered" evidence="6">
    <location>
        <begin position="195"/>
        <end position="325"/>
    </location>
</feature>
<evidence type="ECO:0000256" key="6">
    <source>
        <dbReference type="SAM" id="MobiDB-lite"/>
    </source>
</evidence>
<keyword evidence="3" id="KW-0808">Transferase</keyword>
<dbReference type="SMART" id="SM00119">
    <property type="entry name" value="HECTc"/>
    <property type="match status" value="1"/>
</dbReference>